<name>A0A6M0SFT9_9CYAN</name>
<dbReference type="RefSeq" id="WP_163671847.1">
    <property type="nucleotide sequence ID" value="NZ_QZCE01000002.1"/>
</dbReference>
<gene>
    <name evidence="1" type="ORF">D0962_32405</name>
</gene>
<dbReference type="EMBL" id="QZCE01000002">
    <property type="protein sequence ID" value="NEZ67407.1"/>
    <property type="molecule type" value="Genomic_DNA"/>
</dbReference>
<evidence type="ECO:0008006" key="3">
    <source>
        <dbReference type="Google" id="ProtNLM"/>
    </source>
</evidence>
<protein>
    <recommendedName>
        <fullName evidence="3">DUF1611 domain-containing protein</fullName>
    </recommendedName>
</protein>
<comment type="caution">
    <text evidence="1">The sequence shown here is derived from an EMBL/GenBank/DDBJ whole genome shotgun (WGS) entry which is preliminary data.</text>
</comment>
<evidence type="ECO:0000313" key="2">
    <source>
        <dbReference type="Proteomes" id="UP000473574"/>
    </source>
</evidence>
<dbReference type="Proteomes" id="UP000473574">
    <property type="component" value="Unassembled WGS sequence"/>
</dbReference>
<dbReference type="SUPFAM" id="SSF52540">
    <property type="entry name" value="P-loop containing nucleoside triphosphate hydrolases"/>
    <property type="match status" value="1"/>
</dbReference>
<sequence>MEKRYVFGALTRISDLDTVPFTVRHLARDYWATGDYVVGEVLSAHQQPDAIELTTGRMARLMPGDWVVGAFGVRRATLEAVGDWQSIQKDCLMEDMTNAGFFGRVTSKSVLIGPQPVLMYRGHVQRDSHKVCMQDFVPRVEPQPYTCPTIMIIGTSMSAGKTTAARVIIRLLKEMGLRVIGTKLTGAGRYRDILSMHDAGADAIFDFVDAGLPSSVVPPEEFRQSLRQLLSRIMAQSPDVVVAEAGASPFEPYNGAVVLDEITNQIKFTVLCASDPYAVIGVSQSFGITPNIVSGITTNTTAGIELVEKLAKVPALSLTTDASVDKLRTLLKECLSENR</sequence>
<dbReference type="Gene3D" id="3.40.50.300">
    <property type="entry name" value="P-loop containing nucleotide triphosphate hydrolases"/>
    <property type="match status" value="1"/>
</dbReference>
<accession>A0A6M0SFT9</accession>
<proteinExistence type="predicted"/>
<dbReference type="AlphaFoldDB" id="A0A6M0SFT9"/>
<reference evidence="1 2" key="1">
    <citation type="journal article" date="2020" name="Microb. Ecol.">
        <title>Ecogenomics of the Marine Benthic Filamentous Cyanobacterium Adonisia.</title>
        <authorList>
            <person name="Walter J.M."/>
            <person name="Coutinho F.H."/>
            <person name="Leomil L."/>
            <person name="Hargreaves P.I."/>
            <person name="Campeao M.E."/>
            <person name="Vieira V.V."/>
            <person name="Silva B.S."/>
            <person name="Fistarol G.O."/>
            <person name="Salomon P.S."/>
            <person name="Sawabe T."/>
            <person name="Mino S."/>
            <person name="Hosokawa M."/>
            <person name="Miyashita H."/>
            <person name="Maruyama F."/>
            <person name="van Verk M.C."/>
            <person name="Dutilh B.E."/>
            <person name="Thompson C.C."/>
            <person name="Thompson F.L."/>
        </authorList>
    </citation>
    <scope>NUCLEOTIDE SEQUENCE [LARGE SCALE GENOMIC DNA]</scope>
    <source>
        <strain evidence="1 2">CCMR0082</strain>
    </source>
</reference>
<evidence type="ECO:0000313" key="1">
    <source>
        <dbReference type="EMBL" id="NEZ67407.1"/>
    </source>
</evidence>
<dbReference type="InterPro" id="IPR027417">
    <property type="entry name" value="P-loop_NTPase"/>
</dbReference>
<organism evidence="1 2">
    <name type="scientific">Adonisia turfae CCMR0082</name>
    <dbReference type="NCBI Taxonomy" id="2304604"/>
    <lineage>
        <taxon>Bacteria</taxon>
        <taxon>Bacillati</taxon>
        <taxon>Cyanobacteriota</taxon>
        <taxon>Adonisia</taxon>
        <taxon>Adonisia turfae</taxon>
    </lineage>
</organism>